<dbReference type="RefSeq" id="WP_004441205.1">
    <property type="nucleotide sequence ID" value="NZ_AHOP02000056.1"/>
</dbReference>
<protein>
    <submittedName>
        <fullName evidence="1">Uncharacterized protein</fullName>
    </submittedName>
</protein>
<organism evidence="1 2">
    <name type="scientific">Leptospira noguchii serovar Autumnalis str. ZUN142</name>
    <dbReference type="NCBI Taxonomy" id="1085540"/>
    <lineage>
        <taxon>Bacteria</taxon>
        <taxon>Pseudomonadati</taxon>
        <taxon>Spirochaetota</taxon>
        <taxon>Spirochaetia</taxon>
        <taxon>Leptospirales</taxon>
        <taxon>Leptospiraceae</taxon>
        <taxon>Leptospira</taxon>
    </lineage>
</organism>
<accession>M6U2I8</accession>
<name>M6U2I8_9LEPT</name>
<reference evidence="1 2" key="1">
    <citation type="submission" date="2013-01" db="EMBL/GenBank/DDBJ databases">
        <authorList>
            <person name="Harkins D.M."/>
            <person name="Durkin A.S."/>
            <person name="Brinkac L.M."/>
            <person name="Haft D.H."/>
            <person name="Selengut J.D."/>
            <person name="Sanka R."/>
            <person name="DePew J."/>
            <person name="Purushe J."/>
            <person name="Matthias M.A."/>
            <person name="Vinetz J.M."/>
            <person name="Sutton G.G."/>
            <person name="Nierman W.C."/>
            <person name="Fouts D.E."/>
        </authorList>
    </citation>
    <scope>NUCLEOTIDE SEQUENCE [LARGE SCALE GENOMIC DNA]</scope>
    <source>
        <strain evidence="1 2">ZUN142</strain>
    </source>
</reference>
<evidence type="ECO:0000313" key="2">
    <source>
        <dbReference type="Proteomes" id="UP000012153"/>
    </source>
</evidence>
<dbReference type="EMBL" id="AHOP02000056">
    <property type="protein sequence ID" value="EMO39262.1"/>
    <property type="molecule type" value="Genomic_DNA"/>
</dbReference>
<proteinExistence type="predicted"/>
<sequence>MKEKKPGKKPEEWNSLITLTFKGKKQLTFYTLCSKRVASKLLKMI</sequence>
<evidence type="ECO:0000313" key="1">
    <source>
        <dbReference type="EMBL" id="EMO39262.1"/>
    </source>
</evidence>
<comment type="caution">
    <text evidence="1">The sequence shown here is derived from an EMBL/GenBank/DDBJ whole genome shotgun (WGS) entry which is preliminary data.</text>
</comment>
<dbReference type="AlphaFoldDB" id="M6U2I8"/>
<gene>
    <name evidence="1" type="ORF">LEP1GSC186_0068</name>
</gene>
<dbReference type="Proteomes" id="UP000012153">
    <property type="component" value="Unassembled WGS sequence"/>
</dbReference>